<evidence type="ECO:0000256" key="2">
    <source>
        <dbReference type="RuleBase" id="RU362080"/>
    </source>
</evidence>
<protein>
    <recommendedName>
        <fullName evidence="2">Antitoxin</fullName>
    </recommendedName>
</protein>
<dbReference type="PANTHER" id="PTHR33713:SF6">
    <property type="entry name" value="ANTITOXIN YEFM"/>
    <property type="match status" value="1"/>
</dbReference>
<comment type="caution">
    <text evidence="3">The sequence shown here is derived from an EMBL/GenBank/DDBJ whole genome shotgun (WGS) entry which is preliminary data.</text>
</comment>
<accession>A0ABQ6PNQ6</accession>
<evidence type="ECO:0000256" key="1">
    <source>
        <dbReference type="ARBA" id="ARBA00009981"/>
    </source>
</evidence>
<evidence type="ECO:0000313" key="3">
    <source>
        <dbReference type="EMBL" id="GMQ29296.1"/>
    </source>
</evidence>
<evidence type="ECO:0000313" key="4">
    <source>
        <dbReference type="Proteomes" id="UP001338309"/>
    </source>
</evidence>
<proteinExistence type="inferred from homology"/>
<dbReference type="EMBL" id="BTPD01000005">
    <property type="protein sequence ID" value="GMQ29296.1"/>
    <property type="molecule type" value="Genomic_DNA"/>
</dbReference>
<dbReference type="RefSeq" id="WP_338224013.1">
    <property type="nucleotide sequence ID" value="NZ_BTPD01000005.1"/>
</dbReference>
<name>A0ABQ6PNQ6_9BACT</name>
<sequence length="83" mass="9695">MKVVNYTDLRVNLKKWFDLVVDDLEEVIIKRKDNRDLVLISLDEYNALKETSYLLSGKNREVLMKSLEEAKAGKVVEKPLIEE</sequence>
<dbReference type="InterPro" id="IPR036165">
    <property type="entry name" value="YefM-like_sf"/>
</dbReference>
<dbReference type="Proteomes" id="UP001338309">
    <property type="component" value="Unassembled WGS sequence"/>
</dbReference>
<dbReference type="Gene3D" id="3.40.1620.10">
    <property type="entry name" value="YefM-like domain"/>
    <property type="match status" value="1"/>
</dbReference>
<gene>
    <name evidence="3" type="ORF">Aconfl_19390</name>
</gene>
<dbReference type="Pfam" id="PF02604">
    <property type="entry name" value="PhdYeFM_antitox"/>
    <property type="match status" value="1"/>
</dbReference>
<comment type="function">
    <text evidence="2">Antitoxin component of a type II toxin-antitoxin (TA) system.</text>
</comment>
<dbReference type="InterPro" id="IPR051405">
    <property type="entry name" value="phD/YefM_antitoxin"/>
</dbReference>
<dbReference type="Gene3D" id="6.10.250.330">
    <property type="match status" value="1"/>
</dbReference>
<dbReference type="SUPFAM" id="SSF143120">
    <property type="entry name" value="YefM-like"/>
    <property type="match status" value="1"/>
</dbReference>
<reference evidence="3 4" key="1">
    <citation type="submission" date="2023-08" db="EMBL/GenBank/DDBJ databases">
        <title>Draft genome sequence of Algoriphagus confluentis.</title>
        <authorList>
            <person name="Takatani N."/>
            <person name="Hosokawa M."/>
            <person name="Sawabe T."/>
        </authorList>
    </citation>
    <scope>NUCLEOTIDE SEQUENCE [LARGE SCALE GENOMIC DNA]</scope>
    <source>
        <strain evidence="3 4">NBRC 111222</strain>
    </source>
</reference>
<keyword evidence="4" id="KW-1185">Reference proteome</keyword>
<dbReference type="InterPro" id="IPR006442">
    <property type="entry name" value="Antitoxin_Phd/YefM"/>
</dbReference>
<comment type="similarity">
    <text evidence="1 2">Belongs to the phD/YefM antitoxin family.</text>
</comment>
<dbReference type="PANTHER" id="PTHR33713">
    <property type="entry name" value="ANTITOXIN YAFN-RELATED"/>
    <property type="match status" value="1"/>
</dbReference>
<organism evidence="3 4">
    <name type="scientific">Algoriphagus confluentis</name>
    <dbReference type="NCBI Taxonomy" id="1697556"/>
    <lineage>
        <taxon>Bacteria</taxon>
        <taxon>Pseudomonadati</taxon>
        <taxon>Bacteroidota</taxon>
        <taxon>Cytophagia</taxon>
        <taxon>Cytophagales</taxon>
        <taxon>Cyclobacteriaceae</taxon>
        <taxon>Algoriphagus</taxon>
    </lineage>
</organism>